<dbReference type="STRING" id="1798381.A2721_02175"/>
<sequence length="250" mass="28783">MTSPKDLLTQVQNEIKSENELEYFLTHQNRYRFILEQIAKLNLPPAAKILDIGCFPLHLFKALELAGYEVFGVSSKHEPVKNARVVSLNIEKDKMPFANDFFDLGLFSEVMEHLLYSPLVYLEKLRKVLKPDGYLLLTTPNAIHLKHRLELLVGKSPHFPLFQLYESTADNDYIYHRHNREYTLPEIREIVRKAGFDIQSATSFNAYSPFREKLHPEGRAAKIIKGMVFLSTVAVGSFRDSIYILAQKNG</sequence>
<evidence type="ECO:0008006" key="3">
    <source>
        <dbReference type="Google" id="ProtNLM"/>
    </source>
</evidence>
<dbReference type="Gene3D" id="3.40.50.150">
    <property type="entry name" value="Vaccinia Virus protein VP39"/>
    <property type="match status" value="1"/>
</dbReference>
<dbReference type="InterPro" id="IPR029063">
    <property type="entry name" value="SAM-dependent_MTases_sf"/>
</dbReference>
<protein>
    <recommendedName>
        <fullName evidence="3">Methyltransferase type 11 domain-containing protein</fullName>
    </recommendedName>
</protein>
<dbReference type="EMBL" id="MFJK01000016">
    <property type="protein sequence ID" value="OGG17806.1"/>
    <property type="molecule type" value="Genomic_DNA"/>
</dbReference>
<dbReference type="Proteomes" id="UP000177871">
    <property type="component" value="Unassembled WGS sequence"/>
</dbReference>
<gene>
    <name evidence="1" type="ORF">A2721_02175</name>
</gene>
<accession>A0A1F5ZZA4</accession>
<name>A0A1F5ZZA4_9BACT</name>
<evidence type="ECO:0000313" key="2">
    <source>
        <dbReference type="Proteomes" id="UP000177871"/>
    </source>
</evidence>
<dbReference type="CDD" id="cd02440">
    <property type="entry name" value="AdoMet_MTases"/>
    <property type="match status" value="1"/>
</dbReference>
<organism evidence="1 2">
    <name type="scientific">Candidatus Gottesmanbacteria bacterium RIFCSPHIGHO2_01_FULL_47_48</name>
    <dbReference type="NCBI Taxonomy" id="1798381"/>
    <lineage>
        <taxon>Bacteria</taxon>
        <taxon>Candidatus Gottesmaniibacteriota</taxon>
    </lineage>
</organism>
<dbReference type="AlphaFoldDB" id="A0A1F5ZZA4"/>
<comment type="caution">
    <text evidence="1">The sequence shown here is derived from an EMBL/GenBank/DDBJ whole genome shotgun (WGS) entry which is preliminary data.</text>
</comment>
<proteinExistence type="predicted"/>
<reference evidence="1 2" key="1">
    <citation type="journal article" date="2016" name="Nat. Commun.">
        <title>Thousands of microbial genomes shed light on interconnected biogeochemical processes in an aquifer system.</title>
        <authorList>
            <person name="Anantharaman K."/>
            <person name="Brown C.T."/>
            <person name="Hug L.A."/>
            <person name="Sharon I."/>
            <person name="Castelle C.J."/>
            <person name="Probst A.J."/>
            <person name="Thomas B.C."/>
            <person name="Singh A."/>
            <person name="Wilkins M.J."/>
            <person name="Karaoz U."/>
            <person name="Brodie E.L."/>
            <person name="Williams K.H."/>
            <person name="Hubbard S.S."/>
            <person name="Banfield J.F."/>
        </authorList>
    </citation>
    <scope>NUCLEOTIDE SEQUENCE [LARGE SCALE GENOMIC DNA]</scope>
</reference>
<evidence type="ECO:0000313" key="1">
    <source>
        <dbReference type="EMBL" id="OGG17806.1"/>
    </source>
</evidence>
<dbReference type="Pfam" id="PF13489">
    <property type="entry name" value="Methyltransf_23"/>
    <property type="match status" value="1"/>
</dbReference>
<dbReference type="SUPFAM" id="SSF53335">
    <property type="entry name" value="S-adenosyl-L-methionine-dependent methyltransferases"/>
    <property type="match status" value="1"/>
</dbReference>